<evidence type="ECO:0000313" key="10">
    <source>
        <dbReference type="EMBL" id="HAS8538675.1"/>
    </source>
</evidence>
<evidence type="ECO:0000259" key="8">
    <source>
        <dbReference type="PROSITE" id="PS50045"/>
    </source>
</evidence>
<gene>
    <name evidence="10" type="ORF">I7730_02605</name>
</gene>
<dbReference type="SUPFAM" id="SSF46689">
    <property type="entry name" value="Homeodomain-like"/>
    <property type="match status" value="1"/>
</dbReference>
<dbReference type="Gene3D" id="1.10.8.60">
    <property type="match status" value="1"/>
</dbReference>
<dbReference type="InterPro" id="IPR002197">
    <property type="entry name" value="HTH_Fis"/>
</dbReference>
<reference evidence="10" key="1">
    <citation type="journal article" date="2018" name="Genome Biol.">
        <title>SKESA: strategic k-mer extension for scrupulous assemblies.</title>
        <authorList>
            <person name="Souvorov A."/>
            <person name="Agarwala R."/>
            <person name="Lipman D.J."/>
        </authorList>
    </citation>
    <scope>NUCLEOTIDE SEQUENCE</scope>
    <source>
        <strain evidence="10">BCW_3452</strain>
    </source>
</reference>
<keyword evidence="1 7" id="KW-0597">Phosphoprotein</keyword>
<evidence type="ECO:0000256" key="7">
    <source>
        <dbReference type="PROSITE-ProRule" id="PRU00169"/>
    </source>
</evidence>
<dbReference type="Gene3D" id="3.40.50.2300">
    <property type="match status" value="1"/>
</dbReference>
<dbReference type="InterPro" id="IPR009057">
    <property type="entry name" value="Homeodomain-like_sf"/>
</dbReference>
<dbReference type="Pfam" id="PF00072">
    <property type="entry name" value="Response_reg"/>
    <property type="match status" value="1"/>
</dbReference>
<dbReference type="SMART" id="SM00448">
    <property type="entry name" value="REC"/>
    <property type="match status" value="1"/>
</dbReference>
<dbReference type="GO" id="GO:0005524">
    <property type="term" value="F:ATP binding"/>
    <property type="evidence" value="ECO:0007669"/>
    <property type="project" value="UniProtKB-KW"/>
</dbReference>
<dbReference type="Gene3D" id="1.10.10.60">
    <property type="entry name" value="Homeodomain-like"/>
    <property type="match status" value="1"/>
</dbReference>
<accession>A0A8H9K600</accession>
<dbReference type="PANTHER" id="PTHR32071:SF29">
    <property type="entry name" value="PHOSPHOGLYCERATE TRANSPORT SYSTEM TRANSCRIPTIONAL REGULATORY PROTEIN PGTA"/>
    <property type="match status" value="1"/>
</dbReference>
<dbReference type="GO" id="GO:0043565">
    <property type="term" value="F:sequence-specific DNA binding"/>
    <property type="evidence" value="ECO:0007669"/>
    <property type="project" value="InterPro"/>
</dbReference>
<keyword evidence="6" id="KW-0804">Transcription</keyword>
<dbReference type="GO" id="GO:0000160">
    <property type="term" value="P:phosphorelay signal transduction system"/>
    <property type="evidence" value="ECO:0007669"/>
    <property type="project" value="UniProtKB-KW"/>
</dbReference>
<dbReference type="InterPro" id="IPR011006">
    <property type="entry name" value="CheY-like_superfamily"/>
</dbReference>
<dbReference type="GO" id="GO:0006355">
    <property type="term" value="P:regulation of DNA-templated transcription"/>
    <property type="evidence" value="ECO:0007669"/>
    <property type="project" value="InterPro"/>
</dbReference>
<dbReference type="Pfam" id="PF14532">
    <property type="entry name" value="Sigma54_activ_2"/>
    <property type="match status" value="1"/>
</dbReference>
<name>A0A8H9K600_VIBVL</name>
<dbReference type="InterPro" id="IPR058031">
    <property type="entry name" value="AAA_lid_NorR"/>
</dbReference>
<reference evidence="10" key="2">
    <citation type="submission" date="2019-01" db="EMBL/GenBank/DDBJ databases">
        <authorList>
            <consortium name="NCBI Pathogen Detection Project"/>
        </authorList>
    </citation>
    <scope>NUCLEOTIDE SEQUENCE</scope>
    <source>
        <strain evidence="10">BCW_3452</strain>
    </source>
</reference>
<feature type="domain" description="Sigma-54 factor interaction" evidence="8">
    <location>
        <begin position="152"/>
        <end position="357"/>
    </location>
</feature>
<dbReference type="InterPro" id="IPR001789">
    <property type="entry name" value="Sig_transdc_resp-reg_receiver"/>
</dbReference>
<evidence type="ECO:0000313" key="11">
    <source>
        <dbReference type="Proteomes" id="UP000863257"/>
    </source>
</evidence>
<keyword evidence="2" id="KW-0547">Nucleotide-binding</keyword>
<evidence type="ECO:0000259" key="9">
    <source>
        <dbReference type="PROSITE" id="PS50110"/>
    </source>
</evidence>
<protein>
    <submittedName>
        <fullName evidence="10">Sigma-54-dependent Fis family transcriptional regulator</fullName>
    </submittedName>
</protein>
<feature type="modified residue" description="4-aspartylphosphate" evidence="7">
    <location>
        <position position="66"/>
    </location>
</feature>
<dbReference type="Pfam" id="PF25601">
    <property type="entry name" value="AAA_lid_14"/>
    <property type="match status" value="1"/>
</dbReference>
<feature type="domain" description="Response regulatory" evidence="9">
    <location>
        <begin position="17"/>
        <end position="131"/>
    </location>
</feature>
<dbReference type="Pfam" id="PF02954">
    <property type="entry name" value="HTH_8"/>
    <property type="match status" value="1"/>
</dbReference>
<keyword evidence="5" id="KW-0805">Transcription regulation</keyword>
<dbReference type="PROSITE" id="PS00688">
    <property type="entry name" value="SIGMA54_INTERACT_3"/>
    <property type="match status" value="1"/>
</dbReference>
<evidence type="ECO:0000256" key="1">
    <source>
        <dbReference type="ARBA" id="ARBA00022553"/>
    </source>
</evidence>
<keyword evidence="3" id="KW-0067">ATP-binding</keyword>
<dbReference type="SUPFAM" id="SSF52172">
    <property type="entry name" value="CheY-like"/>
    <property type="match status" value="1"/>
</dbReference>
<dbReference type="AlphaFoldDB" id="A0A8H9K600"/>
<dbReference type="InterPro" id="IPR025944">
    <property type="entry name" value="Sigma_54_int_dom_CS"/>
</dbReference>
<evidence type="ECO:0000256" key="2">
    <source>
        <dbReference type="ARBA" id="ARBA00022741"/>
    </source>
</evidence>
<dbReference type="PROSITE" id="PS50110">
    <property type="entry name" value="RESPONSE_REGULATORY"/>
    <property type="match status" value="1"/>
</dbReference>
<sequence>MDLWWYWRCLMTINQYDVLLVDDDQDVLDSYAHLMSISGLTAKLVNDPTQACQYLSEDWPGVVLLDMYMPQMHGMELLALIKEMDEHIPVLVITGHGDIPMAVDALKKGACEFFEKPISPPELLTKVKSYLKERQAYTAQKSNVSQSVGKALVGKSAQIEQIRQHVARFALINTNVVICGESGSGRHSIAHLLHDMSQPRKEQTLEELYLTADHDKEAIARYFNGGSVATLVIENVQSMNEKTQREFVQLLLSQERGSTSKTRVITLFDASPEQLMSENRLLPELYYLLNQGAIQVPSLRHRPDDIAAIFHHFLKHSCQKLGKPMPAVDSSYLSLLRNHQWPGNVRELRNVAELYAIGIVKLTGKERLVNQNELQSPLDTLVDDFEKQIIEDALFLHSGKVTEAAVYLQIPRKKLYLRMKKHDIDKDNYKSR</sequence>
<comment type="caution">
    <text evidence="10">The sequence shown here is derived from an EMBL/GenBank/DDBJ whole genome shotgun (WGS) entry which is preliminary data.</text>
</comment>
<evidence type="ECO:0000256" key="5">
    <source>
        <dbReference type="ARBA" id="ARBA00023015"/>
    </source>
</evidence>
<dbReference type="PANTHER" id="PTHR32071">
    <property type="entry name" value="TRANSCRIPTIONAL REGULATORY PROTEIN"/>
    <property type="match status" value="1"/>
</dbReference>
<evidence type="ECO:0000256" key="4">
    <source>
        <dbReference type="ARBA" id="ARBA00023012"/>
    </source>
</evidence>
<dbReference type="Gene3D" id="3.40.50.300">
    <property type="entry name" value="P-loop containing nucleotide triphosphate hydrolases"/>
    <property type="match status" value="1"/>
</dbReference>
<evidence type="ECO:0000256" key="3">
    <source>
        <dbReference type="ARBA" id="ARBA00022840"/>
    </source>
</evidence>
<organism evidence="10 11">
    <name type="scientific">Vibrio vulnificus</name>
    <dbReference type="NCBI Taxonomy" id="672"/>
    <lineage>
        <taxon>Bacteria</taxon>
        <taxon>Pseudomonadati</taxon>
        <taxon>Pseudomonadota</taxon>
        <taxon>Gammaproteobacteria</taxon>
        <taxon>Vibrionales</taxon>
        <taxon>Vibrionaceae</taxon>
        <taxon>Vibrio</taxon>
    </lineage>
</organism>
<keyword evidence="4" id="KW-0902">Two-component regulatory system</keyword>
<evidence type="ECO:0000256" key="6">
    <source>
        <dbReference type="ARBA" id="ARBA00023163"/>
    </source>
</evidence>
<dbReference type="PROSITE" id="PS50045">
    <property type="entry name" value="SIGMA54_INTERACT_4"/>
    <property type="match status" value="1"/>
</dbReference>
<dbReference type="InterPro" id="IPR027417">
    <property type="entry name" value="P-loop_NTPase"/>
</dbReference>
<dbReference type="EMBL" id="DACRBY010000002">
    <property type="protein sequence ID" value="HAS8538675.1"/>
    <property type="molecule type" value="Genomic_DNA"/>
</dbReference>
<dbReference type="Proteomes" id="UP000863257">
    <property type="component" value="Unassembled WGS sequence"/>
</dbReference>
<dbReference type="SUPFAM" id="SSF52540">
    <property type="entry name" value="P-loop containing nucleoside triphosphate hydrolases"/>
    <property type="match status" value="1"/>
</dbReference>
<dbReference type="FunFam" id="3.40.50.2300:FF:000018">
    <property type="entry name" value="DNA-binding transcriptional regulator NtrC"/>
    <property type="match status" value="1"/>
</dbReference>
<dbReference type="InterPro" id="IPR002078">
    <property type="entry name" value="Sigma_54_int"/>
</dbReference>
<proteinExistence type="predicted"/>